<feature type="domain" description="Peptidase S8/S53" evidence="7">
    <location>
        <begin position="60"/>
        <end position="495"/>
    </location>
</feature>
<dbReference type="InterPro" id="IPR022398">
    <property type="entry name" value="Peptidase_S8_His-AS"/>
</dbReference>
<evidence type="ECO:0000256" key="5">
    <source>
        <dbReference type="PROSITE-ProRule" id="PRU01240"/>
    </source>
</evidence>
<dbReference type="SUPFAM" id="SSF52743">
    <property type="entry name" value="Subtilisin-like"/>
    <property type="match status" value="1"/>
</dbReference>
<dbReference type="PROSITE" id="PS00137">
    <property type="entry name" value="SUBTILASE_HIS"/>
    <property type="match status" value="1"/>
</dbReference>
<dbReference type="InterPro" id="IPR051048">
    <property type="entry name" value="Peptidase_S8/S53_subtilisin"/>
</dbReference>
<keyword evidence="9" id="KW-1185">Reference proteome</keyword>
<dbReference type="CDD" id="cd07483">
    <property type="entry name" value="Peptidases_S8_Subtilisin_Novo-like"/>
    <property type="match status" value="1"/>
</dbReference>
<dbReference type="EMBL" id="JBBVGT010000002">
    <property type="protein sequence ID" value="MFB5945236.1"/>
    <property type="molecule type" value="Genomic_DNA"/>
</dbReference>
<dbReference type="Pfam" id="PF00082">
    <property type="entry name" value="Peptidase_S8"/>
    <property type="match status" value="1"/>
</dbReference>
<dbReference type="RefSeq" id="WP_375556779.1">
    <property type="nucleotide sequence ID" value="NZ_JBBVGT010000002.1"/>
</dbReference>
<dbReference type="GO" id="GO:0016787">
    <property type="term" value="F:hydrolase activity"/>
    <property type="evidence" value="ECO:0007669"/>
    <property type="project" value="UniProtKB-KW"/>
</dbReference>
<evidence type="ECO:0000256" key="2">
    <source>
        <dbReference type="ARBA" id="ARBA00022670"/>
    </source>
</evidence>
<dbReference type="PANTHER" id="PTHR43399">
    <property type="entry name" value="SUBTILISIN-RELATED"/>
    <property type="match status" value="1"/>
</dbReference>
<evidence type="ECO:0000256" key="6">
    <source>
        <dbReference type="SAM" id="SignalP"/>
    </source>
</evidence>
<keyword evidence="6" id="KW-0732">Signal</keyword>
<proteinExistence type="inferred from homology"/>
<feature type="signal peptide" evidence="6">
    <location>
        <begin position="1"/>
        <end position="22"/>
    </location>
</feature>
<dbReference type="Proteomes" id="UP001580928">
    <property type="component" value="Unassembled WGS sequence"/>
</dbReference>
<dbReference type="InterPro" id="IPR036852">
    <property type="entry name" value="Peptidase_S8/S53_dom_sf"/>
</dbReference>
<keyword evidence="4 5" id="KW-0720">Serine protease</keyword>
<dbReference type="InterPro" id="IPR015500">
    <property type="entry name" value="Peptidase_S8_subtilisin-rel"/>
</dbReference>
<dbReference type="EC" id="3.4.-.-" evidence="8"/>
<keyword evidence="3 5" id="KW-0378">Hydrolase</keyword>
<protein>
    <submittedName>
        <fullName evidence="8">S8 family peptidase</fullName>
        <ecNumber evidence="8">3.4.-.-</ecNumber>
    </submittedName>
</protein>
<comment type="caution">
    <text evidence="8">The sequence shown here is derived from an EMBL/GenBank/DDBJ whole genome shotgun (WGS) entry which is preliminary data.</text>
</comment>
<gene>
    <name evidence="8" type="ORF">WKR92_05275</name>
</gene>
<evidence type="ECO:0000313" key="9">
    <source>
        <dbReference type="Proteomes" id="UP001580928"/>
    </source>
</evidence>
<comment type="similarity">
    <text evidence="1 5">Belongs to the peptidase S8 family.</text>
</comment>
<keyword evidence="2 5" id="KW-0645">Protease</keyword>
<evidence type="ECO:0000256" key="4">
    <source>
        <dbReference type="ARBA" id="ARBA00022825"/>
    </source>
</evidence>
<dbReference type="InterPro" id="IPR000209">
    <property type="entry name" value="Peptidase_S8/S53_dom"/>
</dbReference>
<dbReference type="InterPro" id="IPR023828">
    <property type="entry name" value="Peptidase_S8_Ser-AS"/>
</dbReference>
<feature type="active site" description="Charge relay system" evidence="5">
    <location>
        <position position="285"/>
    </location>
</feature>
<name>A0ABV5CCH3_9SPHI</name>
<dbReference type="PANTHER" id="PTHR43399:SF4">
    <property type="entry name" value="CELL WALL-ASSOCIATED PROTEASE"/>
    <property type="match status" value="1"/>
</dbReference>
<accession>A0ABV5CCH3</accession>
<dbReference type="Gene3D" id="3.40.50.200">
    <property type="entry name" value="Peptidase S8/S53 domain"/>
    <property type="match status" value="2"/>
</dbReference>
<evidence type="ECO:0000256" key="3">
    <source>
        <dbReference type="ARBA" id="ARBA00022801"/>
    </source>
</evidence>
<evidence type="ECO:0000313" key="8">
    <source>
        <dbReference type="EMBL" id="MFB5945236.1"/>
    </source>
</evidence>
<sequence length="537" mass="59800">MINKTSILFFVLLTSITTSLLAQEYKAGIANWQNLDFVEDGVHGLSTEKAYRTLLKNKQGETVIVAVIDGGVQTDHEDLKDVMWVNQGEVAGNGIDDDGNGYIDDIHGWNFLGNADGENVRYDNLELVRLLRELQPKYISVLPSTPLDEKEKRAFNEYQKMTTDYMAKLKQARRGELNYGMLKEVIDSIVVSIGEPTPTAAQFRNYKAKNKNESRALRIVQSEVEEKGFEKFYEELDEAFEYYSNQLKYHLNMDFDSRHIVGDNYEDSSERIYGNADIEGPDGKHGTHVAGIIGAVRNNSIGMNGVADHVLIMGVRAVPDGDERDKDVANAIRYAADNGAKVINMSFGKAYVKDKQVVDDAVQYAMEKDVLLIHAAGNDSKDNDEISSYPNPIYVDSLGFNQGKGEAWIEVGATSWDENDLIASFSNYGKQTVDLFAPGVDIYSTVPDSEYDELSGTSMAAPTVAGLAAIIRSYYPRFTAVEVKDIILRSVVKIDNKVKIRQDNTNKRVYLSDISITGGIANAYKAIELADKLYKDK</sequence>
<dbReference type="PROSITE" id="PS00138">
    <property type="entry name" value="SUBTILASE_SER"/>
    <property type="match status" value="1"/>
</dbReference>
<feature type="active site" description="Charge relay system" evidence="5">
    <location>
        <position position="69"/>
    </location>
</feature>
<dbReference type="PRINTS" id="PR00723">
    <property type="entry name" value="SUBTILISIN"/>
</dbReference>
<evidence type="ECO:0000256" key="1">
    <source>
        <dbReference type="ARBA" id="ARBA00011073"/>
    </source>
</evidence>
<dbReference type="PROSITE" id="PS51892">
    <property type="entry name" value="SUBTILASE"/>
    <property type="match status" value="1"/>
</dbReference>
<organism evidence="8 9">
    <name type="scientific">Albibacterium profundi</name>
    <dbReference type="NCBI Taxonomy" id="3134906"/>
    <lineage>
        <taxon>Bacteria</taxon>
        <taxon>Pseudomonadati</taxon>
        <taxon>Bacteroidota</taxon>
        <taxon>Sphingobacteriia</taxon>
        <taxon>Sphingobacteriales</taxon>
        <taxon>Sphingobacteriaceae</taxon>
        <taxon>Albibacterium</taxon>
    </lineage>
</organism>
<reference evidence="8 9" key="1">
    <citation type="submission" date="2024-04" db="EMBL/GenBank/DDBJ databases">
        <title>Albibacterium profundi sp. nov., isolated from sediment of the Challenger Deep of Mariana Trench.</title>
        <authorList>
            <person name="Wang Y."/>
        </authorList>
    </citation>
    <scope>NUCLEOTIDE SEQUENCE [LARGE SCALE GENOMIC DNA]</scope>
    <source>
        <strain evidence="8 9">RHL897</strain>
    </source>
</reference>
<feature type="chain" id="PRO_5046122647" evidence="6">
    <location>
        <begin position="23"/>
        <end position="537"/>
    </location>
</feature>
<evidence type="ECO:0000259" key="7">
    <source>
        <dbReference type="Pfam" id="PF00082"/>
    </source>
</evidence>
<dbReference type="InterPro" id="IPR034080">
    <property type="entry name" value="Protease_P7-like_dom"/>
</dbReference>
<feature type="active site" description="Charge relay system" evidence="5">
    <location>
        <position position="458"/>
    </location>
</feature>